<keyword evidence="3" id="KW-0732">Signal</keyword>
<sequence>MKRSMWIAAVASAVLTMGVVGMAEGKLPPPTEEEKAKAEEAKAKAAEAAKKEAEALARVQDAIAERYKRSRGGMAKAGPEAAKPVAAGGTKDVKK</sequence>
<keyword evidence="5" id="KW-1185">Reference proteome</keyword>
<accession>A0A5C7EUP2</accession>
<evidence type="ECO:0000256" key="1">
    <source>
        <dbReference type="SAM" id="Coils"/>
    </source>
</evidence>
<feature type="signal peptide" evidence="3">
    <location>
        <begin position="1"/>
        <end position="23"/>
    </location>
</feature>
<reference evidence="4 5" key="1">
    <citation type="submission" date="2019-08" db="EMBL/GenBank/DDBJ databases">
        <title>Pelomicrobium methylotrophicum gen. nov., sp. nov. a moderately thermophilic, facultatively anaerobic, lithoautotrophic and methylotrophic bacterium isolated from a terrestrial mud volcano.</title>
        <authorList>
            <person name="Slobodkina G.B."/>
            <person name="Merkel A.Y."/>
            <person name="Slobodkin A.I."/>
        </authorList>
    </citation>
    <scope>NUCLEOTIDE SEQUENCE [LARGE SCALE GENOMIC DNA]</scope>
    <source>
        <strain evidence="4 5">SM250</strain>
    </source>
</reference>
<comment type="caution">
    <text evidence="4">The sequence shown here is derived from an EMBL/GenBank/DDBJ whole genome shotgun (WGS) entry which is preliminary data.</text>
</comment>
<dbReference type="AlphaFoldDB" id="A0A5C7EUP2"/>
<evidence type="ECO:0000256" key="2">
    <source>
        <dbReference type="SAM" id="MobiDB-lite"/>
    </source>
</evidence>
<evidence type="ECO:0008006" key="6">
    <source>
        <dbReference type="Google" id="ProtNLM"/>
    </source>
</evidence>
<organism evidence="4 5">
    <name type="scientific">Pelomicrobium methylotrophicum</name>
    <dbReference type="NCBI Taxonomy" id="2602750"/>
    <lineage>
        <taxon>Bacteria</taxon>
        <taxon>Pseudomonadati</taxon>
        <taxon>Pseudomonadota</taxon>
        <taxon>Hydrogenophilia</taxon>
        <taxon>Hydrogenophilia incertae sedis</taxon>
        <taxon>Pelomicrobium</taxon>
    </lineage>
</organism>
<feature type="chain" id="PRO_5022738782" description="Formate dehydrogenase" evidence="3">
    <location>
        <begin position="24"/>
        <end position="95"/>
    </location>
</feature>
<name>A0A5C7EUP2_9PROT</name>
<evidence type="ECO:0000256" key="3">
    <source>
        <dbReference type="SAM" id="SignalP"/>
    </source>
</evidence>
<evidence type="ECO:0000313" key="4">
    <source>
        <dbReference type="EMBL" id="TXF12470.1"/>
    </source>
</evidence>
<proteinExistence type="predicted"/>
<gene>
    <name evidence="4" type="ORF">FR698_06375</name>
</gene>
<dbReference type="Proteomes" id="UP000321201">
    <property type="component" value="Unassembled WGS sequence"/>
</dbReference>
<protein>
    <recommendedName>
        <fullName evidence="6">Formate dehydrogenase</fullName>
    </recommendedName>
</protein>
<evidence type="ECO:0000313" key="5">
    <source>
        <dbReference type="Proteomes" id="UP000321201"/>
    </source>
</evidence>
<dbReference type="InParanoid" id="A0A5C7EUP2"/>
<feature type="coiled-coil region" evidence="1">
    <location>
        <begin position="31"/>
        <end position="58"/>
    </location>
</feature>
<feature type="region of interest" description="Disordered" evidence="2">
    <location>
        <begin position="70"/>
        <end position="95"/>
    </location>
</feature>
<dbReference type="RefSeq" id="WP_147799338.1">
    <property type="nucleotide sequence ID" value="NZ_VPFL01000006.1"/>
</dbReference>
<dbReference type="EMBL" id="VPFL01000006">
    <property type="protein sequence ID" value="TXF12470.1"/>
    <property type="molecule type" value="Genomic_DNA"/>
</dbReference>
<keyword evidence="1" id="KW-0175">Coiled coil</keyword>